<dbReference type="CDD" id="cd00093">
    <property type="entry name" value="HTH_XRE"/>
    <property type="match status" value="1"/>
</dbReference>
<name>A0ABY6HBZ1_9FIRM</name>
<evidence type="ECO:0000313" key="3">
    <source>
        <dbReference type="Proteomes" id="UP001163550"/>
    </source>
</evidence>
<dbReference type="Gene3D" id="1.10.260.40">
    <property type="entry name" value="lambda repressor-like DNA-binding domains"/>
    <property type="match status" value="1"/>
</dbReference>
<dbReference type="SUPFAM" id="SSF47413">
    <property type="entry name" value="lambda repressor-like DNA-binding domains"/>
    <property type="match status" value="1"/>
</dbReference>
<evidence type="ECO:0000313" key="2">
    <source>
        <dbReference type="EMBL" id="UYO61860.1"/>
    </source>
</evidence>
<dbReference type="RefSeq" id="WP_263992657.1">
    <property type="nucleotide sequence ID" value="NZ_CP087994.1"/>
</dbReference>
<feature type="domain" description="HTH cro/C1-type" evidence="1">
    <location>
        <begin position="4"/>
        <end position="59"/>
    </location>
</feature>
<sequence>MRNLREIRISKKISAMDMAAALGLKTEAAYYKKESGSIRITIDEAKIIADKLGEPIELVFFSDELSTTESDKLKSSKAS</sequence>
<keyword evidence="3" id="KW-1185">Reference proteome</keyword>
<accession>A0ABY6HBZ1</accession>
<dbReference type="PROSITE" id="PS50943">
    <property type="entry name" value="HTH_CROC1"/>
    <property type="match status" value="1"/>
</dbReference>
<dbReference type="InterPro" id="IPR001387">
    <property type="entry name" value="Cro/C1-type_HTH"/>
</dbReference>
<proteinExistence type="predicted"/>
<reference evidence="2" key="1">
    <citation type="submission" date="2021-11" db="EMBL/GenBank/DDBJ databases">
        <title>Isoprene-degrading acetogen.</title>
        <authorList>
            <person name="Yang Y."/>
            <person name="Jin H."/>
            <person name="Yan J."/>
        </authorList>
    </citation>
    <scope>NUCLEOTIDE SEQUENCE</scope>
    <source>
        <strain evidence="2">Berkeley</strain>
    </source>
</reference>
<gene>
    <name evidence="2" type="ORF">LNN31_13855</name>
</gene>
<dbReference type="Pfam" id="PF01381">
    <property type="entry name" value="HTH_3"/>
    <property type="match status" value="1"/>
</dbReference>
<protein>
    <submittedName>
        <fullName evidence="2">Helix-turn-helix domain-containing protein</fullName>
    </submittedName>
</protein>
<evidence type="ECO:0000259" key="1">
    <source>
        <dbReference type="PROSITE" id="PS50943"/>
    </source>
</evidence>
<dbReference type="InterPro" id="IPR010982">
    <property type="entry name" value="Lambda_DNA-bd_dom_sf"/>
</dbReference>
<dbReference type="EMBL" id="CP087994">
    <property type="protein sequence ID" value="UYO61860.1"/>
    <property type="molecule type" value="Genomic_DNA"/>
</dbReference>
<dbReference type="SMART" id="SM00530">
    <property type="entry name" value="HTH_XRE"/>
    <property type="match status" value="1"/>
</dbReference>
<organism evidence="2 3">
    <name type="scientific">Acetobacterium wieringae</name>
    <dbReference type="NCBI Taxonomy" id="52694"/>
    <lineage>
        <taxon>Bacteria</taxon>
        <taxon>Bacillati</taxon>
        <taxon>Bacillota</taxon>
        <taxon>Clostridia</taxon>
        <taxon>Eubacteriales</taxon>
        <taxon>Eubacteriaceae</taxon>
        <taxon>Acetobacterium</taxon>
    </lineage>
</organism>
<dbReference type="Proteomes" id="UP001163550">
    <property type="component" value="Chromosome"/>
</dbReference>